<dbReference type="InterPro" id="IPR000048">
    <property type="entry name" value="IQ_motif_EF-hand-BS"/>
</dbReference>
<sequence length="1112" mass="124830">MLGSPGGRRRRLIQAFAPKNDANVTNDEYASVPSFSSSSSSSLRRRRRRNNDAPGVGGGGGDPRKQRHGSGGGGGGGGARTLSPYDVPAGGGGRGFMPIDPNAEHGYRINVSRDGSMITAVPIDEPRGGLGLGLGGGGVGGEAVVGRFNPPSSRPTPPPRASPIMFGQPRSSPTEEGSIASSSWPTRGLLDARGKQRHKMRRTRPVVVGASRPQKSHNSDPFGVVHAARDKLKHAKGLLAFAGTNNDNNNDNGDSATERQRQPRSGDEPPIPQSPPPQDSYTRTRKTKVSWDLSPKRMHPRATTKFVDTGINNSEDANSFGSFPILSPNHKFDDGASSNGHEKDKKREGVEEEGTGEVTAKTDNADSKEGGDNDDDDADESKDNDVLLRLRVAEIQSQQDELARNIAKKALIKGTLITAIDGNLERNRRQMASLSEELRRIQLRTTRRRRDDGDDARGRNEVPDDDDDDDDDAVAPQYGKSPSGAYDRLASYDDAEDPGITADTDSVADLYRREESGRRRATTATIGLDPPARRSSSPAIGGGGETRDRPPRAEAARRMEPYGSRISAVSRDGDENRGTDDYGGMLYADGRNDMPGRTRASYPRTMASTRQNAFPTSESPQLQHFRHQQYYEQPRQERHPSQNKAPKRGKLVRFDSPSEADSEELKFENYYNDSPSVNGTDVISYEEEHFNVDPYAEDFGSFVSSDRRDTHQWSSNQHRVALLEKHSGDSRHRLRHQHDGEKKWSSILNNHNNYNTGVSSDSVETDRDLGFIHAVAAVVIQTAVRRFLAEIAAVERQYAVRVIQTAICNWMARERNPLYIPSLTNEFQRNSDGIFYDVRGSVSRNIGPLRRTKRVMFEDDYNDFRDFAATEIQRCYRGWWARAGLEVEHFAATVIQRAFRGWWAREGLDVDRYCAVEIQRIIRGYLARMTYVYDMYCIIVVQSVIRRHLSFHTSAVRLASILYIQAIYRGYRVRADLKRYVRNGQEVAATFIQAQWRSYDAQMHYINTLADILIAQSMARRWLTIKKIRRMIEIQPRHEKIRHDKQRKNPHAVWQQHRLNVVAKPLSPERKNDSLAGFDVFAQDTIGEEEWYDGNKSETSDMLKKWRRRSPK</sequence>
<dbReference type="SMART" id="SM00015">
    <property type="entry name" value="IQ"/>
    <property type="match status" value="7"/>
</dbReference>
<dbReference type="InterPro" id="IPR027417">
    <property type="entry name" value="P-loop_NTPase"/>
</dbReference>
<evidence type="ECO:0000313" key="3">
    <source>
        <dbReference type="EMBL" id="KAL3762159.1"/>
    </source>
</evidence>
<keyword evidence="4" id="KW-1185">Reference proteome</keyword>
<feature type="region of interest" description="Disordered" evidence="2">
    <location>
        <begin position="1"/>
        <end position="99"/>
    </location>
</feature>
<feature type="compositionally biased region" description="Pro residues" evidence="2">
    <location>
        <begin position="152"/>
        <end position="161"/>
    </location>
</feature>
<comment type="caution">
    <text evidence="3">The sequence shown here is derived from an EMBL/GenBank/DDBJ whole genome shotgun (WGS) entry which is preliminary data.</text>
</comment>
<feature type="compositionally biased region" description="Basic and acidic residues" evidence="2">
    <location>
        <begin position="545"/>
        <end position="560"/>
    </location>
</feature>
<dbReference type="Proteomes" id="UP001530315">
    <property type="component" value="Unassembled WGS sequence"/>
</dbReference>
<feature type="compositionally biased region" description="Basic and acidic residues" evidence="2">
    <location>
        <begin position="449"/>
        <end position="462"/>
    </location>
</feature>
<feature type="region of interest" description="Disordered" evidence="2">
    <location>
        <begin position="631"/>
        <end position="662"/>
    </location>
</feature>
<feature type="region of interest" description="Disordered" evidence="2">
    <location>
        <begin position="1092"/>
        <end position="1112"/>
    </location>
</feature>
<feature type="compositionally biased region" description="Basic and acidic residues" evidence="2">
    <location>
        <begin position="256"/>
        <end position="267"/>
    </location>
</feature>
<feature type="compositionally biased region" description="Polar residues" evidence="2">
    <location>
        <begin position="169"/>
        <end position="185"/>
    </location>
</feature>
<evidence type="ECO:0000313" key="4">
    <source>
        <dbReference type="Proteomes" id="UP001530315"/>
    </source>
</evidence>
<reference evidence="3 4" key="1">
    <citation type="submission" date="2024-10" db="EMBL/GenBank/DDBJ databases">
        <title>Updated reference genomes for cyclostephanoid diatoms.</title>
        <authorList>
            <person name="Roberts W.R."/>
            <person name="Alverson A.J."/>
        </authorList>
    </citation>
    <scope>NUCLEOTIDE SEQUENCE [LARGE SCALE GENOMIC DNA]</scope>
    <source>
        <strain evidence="3 4">AJA276-08</strain>
    </source>
</reference>
<evidence type="ECO:0000256" key="2">
    <source>
        <dbReference type="SAM" id="MobiDB-lite"/>
    </source>
</evidence>
<dbReference type="InterPro" id="IPR052318">
    <property type="entry name" value="CellDiv_DevSignal_Domain"/>
</dbReference>
<feature type="compositionally biased region" description="Basic residues" evidence="2">
    <location>
        <begin position="195"/>
        <end position="204"/>
    </location>
</feature>
<dbReference type="SUPFAM" id="SSF52540">
    <property type="entry name" value="P-loop containing nucleoside triphosphate hydrolases"/>
    <property type="match status" value="1"/>
</dbReference>
<dbReference type="PANTHER" id="PTHR22590:SF5">
    <property type="entry name" value="MYOSIN MOTOR DOMAIN-CONTAINING PROTEIN"/>
    <property type="match status" value="1"/>
</dbReference>
<dbReference type="EMBL" id="JALLAZ020001835">
    <property type="protein sequence ID" value="KAL3762159.1"/>
    <property type="molecule type" value="Genomic_DNA"/>
</dbReference>
<feature type="compositionally biased region" description="Gly residues" evidence="2">
    <location>
        <begin position="69"/>
        <end position="79"/>
    </location>
</feature>
<feature type="compositionally biased region" description="Basic and acidic residues" evidence="2">
    <location>
        <begin position="1093"/>
        <end position="1104"/>
    </location>
</feature>
<keyword evidence="1" id="KW-0677">Repeat</keyword>
<feature type="compositionally biased region" description="Polar residues" evidence="2">
    <location>
        <begin position="310"/>
        <end position="321"/>
    </location>
</feature>
<evidence type="ECO:0000256" key="1">
    <source>
        <dbReference type="ARBA" id="ARBA00022737"/>
    </source>
</evidence>
<proteinExistence type="predicted"/>
<dbReference type="AlphaFoldDB" id="A0ABD3MDZ1"/>
<accession>A0ABD3MDZ1</accession>
<dbReference type="Gene3D" id="1.20.5.190">
    <property type="match status" value="2"/>
</dbReference>
<protein>
    <submittedName>
        <fullName evidence="3">Uncharacterized protein</fullName>
    </submittedName>
</protein>
<feature type="compositionally biased region" description="Basic and acidic residues" evidence="2">
    <location>
        <begin position="330"/>
        <end position="349"/>
    </location>
</feature>
<organism evidence="3 4">
    <name type="scientific">Stephanodiscus triporus</name>
    <dbReference type="NCBI Taxonomy" id="2934178"/>
    <lineage>
        <taxon>Eukaryota</taxon>
        <taxon>Sar</taxon>
        <taxon>Stramenopiles</taxon>
        <taxon>Ochrophyta</taxon>
        <taxon>Bacillariophyta</taxon>
        <taxon>Coscinodiscophyceae</taxon>
        <taxon>Thalassiosirophycidae</taxon>
        <taxon>Stephanodiscales</taxon>
        <taxon>Stephanodiscaceae</taxon>
        <taxon>Stephanodiscus</taxon>
    </lineage>
</organism>
<feature type="region of interest" description="Disordered" evidence="2">
    <location>
        <begin position="150"/>
        <end position="383"/>
    </location>
</feature>
<feature type="compositionally biased region" description="Basic and acidic residues" evidence="2">
    <location>
        <begin position="571"/>
        <end position="580"/>
    </location>
</feature>
<gene>
    <name evidence="3" type="ORF">ACHAW5_003189</name>
</gene>
<feature type="compositionally biased region" description="Pro residues" evidence="2">
    <location>
        <begin position="269"/>
        <end position="278"/>
    </location>
</feature>
<feature type="compositionally biased region" description="Acidic residues" evidence="2">
    <location>
        <begin position="463"/>
        <end position="473"/>
    </location>
</feature>
<dbReference type="Pfam" id="PF00612">
    <property type="entry name" value="IQ"/>
    <property type="match status" value="5"/>
</dbReference>
<dbReference type="PROSITE" id="PS50096">
    <property type="entry name" value="IQ"/>
    <property type="match status" value="4"/>
</dbReference>
<name>A0ABD3MDZ1_9STRA</name>
<dbReference type="PANTHER" id="PTHR22590">
    <property type="entry name" value="MYOSIN MOTOR DOMAIN-CONTAINING PROTEIN"/>
    <property type="match status" value="1"/>
</dbReference>
<feature type="region of interest" description="Disordered" evidence="2">
    <location>
        <begin position="447"/>
        <end position="601"/>
    </location>
</feature>